<feature type="compositionally biased region" description="Polar residues" evidence="1">
    <location>
        <begin position="89"/>
        <end position="99"/>
    </location>
</feature>
<gene>
    <name evidence="2" type="ORF">IPOD504_LOCUS4288</name>
</gene>
<evidence type="ECO:0000313" key="2">
    <source>
        <dbReference type="EMBL" id="CAH2043426.1"/>
    </source>
</evidence>
<feature type="non-terminal residue" evidence="2">
    <location>
        <position position="116"/>
    </location>
</feature>
<keyword evidence="3" id="KW-1185">Reference proteome</keyword>
<sequence length="116" mass="12330">MGRAQGAEGPRCDHTEHSPSRSRGASGRAIEQDGTVSCSAIARAVGERRAGHAARSTAAPHLPGSGGFLFVLGLRSQYGLTLIHSEVRTQNKQQTTKKIPNTRKLSAPRQATSRTN</sequence>
<feature type="region of interest" description="Disordered" evidence="1">
    <location>
        <begin position="89"/>
        <end position="116"/>
    </location>
</feature>
<organism evidence="2 3">
    <name type="scientific">Iphiclides podalirius</name>
    <name type="common">scarce swallowtail</name>
    <dbReference type="NCBI Taxonomy" id="110791"/>
    <lineage>
        <taxon>Eukaryota</taxon>
        <taxon>Metazoa</taxon>
        <taxon>Ecdysozoa</taxon>
        <taxon>Arthropoda</taxon>
        <taxon>Hexapoda</taxon>
        <taxon>Insecta</taxon>
        <taxon>Pterygota</taxon>
        <taxon>Neoptera</taxon>
        <taxon>Endopterygota</taxon>
        <taxon>Lepidoptera</taxon>
        <taxon>Glossata</taxon>
        <taxon>Ditrysia</taxon>
        <taxon>Papilionoidea</taxon>
        <taxon>Papilionidae</taxon>
        <taxon>Papilioninae</taxon>
        <taxon>Iphiclides</taxon>
    </lineage>
</organism>
<accession>A0ABN8I2C4</accession>
<evidence type="ECO:0000256" key="1">
    <source>
        <dbReference type="SAM" id="MobiDB-lite"/>
    </source>
</evidence>
<reference evidence="2" key="1">
    <citation type="submission" date="2022-03" db="EMBL/GenBank/DDBJ databases">
        <authorList>
            <person name="Martin H S."/>
        </authorList>
    </citation>
    <scope>NUCLEOTIDE SEQUENCE</scope>
</reference>
<protein>
    <submittedName>
        <fullName evidence="2">Uncharacterized protein</fullName>
    </submittedName>
</protein>
<feature type="region of interest" description="Disordered" evidence="1">
    <location>
        <begin position="1"/>
        <end position="35"/>
    </location>
</feature>
<feature type="compositionally biased region" description="Basic and acidic residues" evidence="1">
    <location>
        <begin position="10"/>
        <end position="19"/>
    </location>
</feature>
<dbReference type="EMBL" id="OW152827">
    <property type="protein sequence ID" value="CAH2043426.1"/>
    <property type="molecule type" value="Genomic_DNA"/>
</dbReference>
<evidence type="ECO:0000313" key="3">
    <source>
        <dbReference type="Proteomes" id="UP000837857"/>
    </source>
</evidence>
<proteinExistence type="predicted"/>
<name>A0ABN8I2C4_9NEOP</name>
<dbReference type="Proteomes" id="UP000837857">
    <property type="component" value="Chromosome 15"/>
</dbReference>